<reference evidence="2 3" key="1">
    <citation type="journal article" date="2014" name="Int. J. Syst. Evol. Microbiol.">
        <title>Complete genome sequence of Corynebacterium casei LMG S-19264T (=DSM 44701T), isolated from a smear-ripened cheese.</title>
        <authorList>
            <consortium name="US DOE Joint Genome Institute (JGI-PGF)"/>
            <person name="Walter F."/>
            <person name="Albersmeier A."/>
            <person name="Kalinowski J."/>
            <person name="Ruckert C."/>
        </authorList>
    </citation>
    <scope>NUCLEOTIDE SEQUENCE [LARGE SCALE GENOMIC DNA]</scope>
    <source>
        <strain evidence="2 3">CGMCC 1.15295</strain>
    </source>
</reference>
<evidence type="ECO:0000313" key="2">
    <source>
        <dbReference type="EMBL" id="GFZ81854.1"/>
    </source>
</evidence>
<organism evidence="2 3">
    <name type="scientific">Aquaticitalea lipolytica</name>
    <dbReference type="NCBI Taxonomy" id="1247562"/>
    <lineage>
        <taxon>Bacteria</taxon>
        <taxon>Pseudomonadati</taxon>
        <taxon>Bacteroidota</taxon>
        <taxon>Flavobacteriia</taxon>
        <taxon>Flavobacteriales</taxon>
        <taxon>Flavobacteriaceae</taxon>
        <taxon>Aquaticitalea</taxon>
    </lineage>
</organism>
<evidence type="ECO:0008006" key="4">
    <source>
        <dbReference type="Google" id="ProtNLM"/>
    </source>
</evidence>
<accession>A0A8J2TQN3</accession>
<evidence type="ECO:0000313" key="3">
    <source>
        <dbReference type="Proteomes" id="UP000598120"/>
    </source>
</evidence>
<feature type="chain" id="PRO_5035251893" description="NIPSNAP protein" evidence="1">
    <location>
        <begin position="25"/>
        <end position="270"/>
    </location>
</feature>
<protein>
    <recommendedName>
        <fullName evidence="4">NIPSNAP protein</fullName>
    </recommendedName>
</protein>
<dbReference type="RefSeq" id="WP_188605230.1">
    <property type="nucleotide sequence ID" value="NZ_BMIC01000001.1"/>
</dbReference>
<feature type="signal peptide" evidence="1">
    <location>
        <begin position="1"/>
        <end position="24"/>
    </location>
</feature>
<sequence>MKTTKKLLIVMALFALLFTNATVAQDAETPQYYTVTTMHWNMENQDTTWVKTEKEYLEKVTKKNQYIMGAGFYLHRWSDDNTELKYVQVFSSWENIDKASTRNGELEKEAWPDEKVRTAFLKRQNDFYSVNHSDEIYAVLPGSKPLSSDLTEDKILYLQRQHFAFPKEGSNKEFNELNKEFVENVIHKNEYIKGYYPHMHAWGADRTEFMHAYFLDSMSDLEKMAERNGELVRAHWKTPESRKAFFEKYNKYTTGVHGDQVYTAIAELRK</sequence>
<gene>
    <name evidence="2" type="ORF">GCM10011531_10220</name>
</gene>
<name>A0A8J2TQN3_9FLAO</name>
<proteinExistence type="predicted"/>
<dbReference type="Proteomes" id="UP000598120">
    <property type="component" value="Unassembled WGS sequence"/>
</dbReference>
<dbReference type="AlphaFoldDB" id="A0A8J2TQN3"/>
<evidence type="ECO:0000256" key="1">
    <source>
        <dbReference type="SAM" id="SignalP"/>
    </source>
</evidence>
<keyword evidence="1" id="KW-0732">Signal</keyword>
<keyword evidence="3" id="KW-1185">Reference proteome</keyword>
<comment type="caution">
    <text evidence="2">The sequence shown here is derived from an EMBL/GenBank/DDBJ whole genome shotgun (WGS) entry which is preliminary data.</text>
</comment>
<dbReference type="EMBL" id="BMIC01000001">
    <property type="protein sequence ID" value="GFZ81854.1"/>
    <property type="molecule type" value="Genomic_DNA"/>
</dbReference>